<dbReference type="AlphaFoldDB" id="A0A1L8TQU8"/>
<keyword evidence="1 2" id="KW-0129">CBS domain</keyword>
<dbReference type="InterPro" id="IPR046342">
    <property type="entry name" value="CBS_dom_sf"/>
</dbReference>
<sequence length="164" mass="18227">MISPALEQLMKEHEDTMIIPGENVANVMKEHPLEHALLLLSQAGYSTIPVLDREDHFVGLLSLNDIVKKMLGIKGIDTANLEILTVADVMKTEVAVMRPDAELEDVLHLLVDSAFLPVLDAEGKFCGIVTRREILKAVNYTFHVFDRKNSETKVVVHANSNTVN</sequence>
<feature type="domain" description="CBS" evidence="3">
    <location>
        <begin position="90"/>
        <end position="147"/>
    </location>
</feature>
<evidence type="ECO:0000259" key="3">
    <source>
        <dbReference type="PROSITE" id="PS51371"/>
    </source>
</evidence>
<proteinExistence type="predicted"/>
<accession>A0A1L8TQU8</accession>
<dbReference type="Gene3D" id="3.10.580.10">
    <property type="entry name" value="CBS-domain"/>
    <property type="match status" value="1"/>
</dbReference>
<dbReference type="EMBL" id="JXKQ01000002">
    <property type="protein sequence ID" value="OJG46512.1"/>
    <property type="molecule type" value="Genomic_DNA"/>
</dbReference>
<dbReference type="Pfam" id="PF00571">
    <property type="entry name" value="CBS"/>
    <property type="match status" value="2"/>
</dbReference>
<comment type="caution">
    <text evidence="4">The sequence shown here is derived from an EMBL/GenBank/DDBJ whole genome shotgun (WGS) entry which is preliminary data.</text>
</comment>
<dbReference type="PANTHER" id="PTHR43080">
    <property type="entry name" value="CBS DOMAIN-CONTAINING PROTEIN CBSX3, MITOCHONDRIAL"/>
    <property type="match status" value="1"/>
</dbReference>
<evidence type="ECO:0000313" key="4">
    <source>
        <dbReference type="EMBL" id="OJG46512.1"/>
    </source>
</evidence>
<evidence type="ECO:0000256" key="1">
    <source>
        <dbReference type="ARBA" id="ARBA00023122"/>
    </source>
</evidence>
<dbReference type="STRING" id="249189.RV04_GL000940"/>
<dbReference type="InterPro" id="IPR051257">
    <property type="entry name" value="Diverse_CBS-Domain"/>
</dbReference>
<gene>
    <name evidence="4" type="ORF">RV04_GL000940</name>
</gene>
<dbReference type="PANTHER" id="PTHR43080:SF30">
    <property type="entry name" value="CYCLIC DI-AMP RECEPTOR B"/>
    <property type="match status" value="1"/>
</dbReference>
<dbReference type="CDD" id="cd04643">
    <property type="entry name" value="CBS_pair_bac"/>
    <property type="match status" value="1"/>
</dbReference>
<dbReference type="RefSeq" id="WP_071856970.1">
    <property type="nucleotide sequence ID" value="NZ_JBHSHK010000005.1"/>
</dbReference>
<keyword evidence="5" id="KW-1185">Reference proteome</keyword>
<dbReference type="SUPFAM" id="SSF54631">
    <property type="entry name" value="CBS-domain pair"/>
    <property type="match status" value="1"/>
</dbReference>
<reference evidence="4 5" key="1">
    <citation type="submission" date="2014-12" db="EMBL/GenBank/DDBJ databases">
        <title>Draft genome sequences of 29 type strains of Enterococci.</title>
        <authorList>
            <person name="Zhong Z."/>
            <person name="Sun Z."/>
            <person name="Liu W."/>
            <person name="Zhang W."/>
            <person name="Zhang H."/>
        </authorList>
    </citation>
    <scope>NUCLEOTIDE SEQUENCE [LARGE SCALE GENOMIC DNA]</scope>
    <source>
        <strain evidence="4 5">DSM 17122</strain>
    </source>
</reference>
<organism evidence="4 5">
    <name type="scientific">Enterococcus hermanniensis</name>
    <dbReference type="NCBI Taxonomy" id="249189"/>
    <lineage>
        <taxon>Bacteria</taxon>
        <taxon>Bacillati</taxon>
        <taxon>Bacillota</taxon>
        <taxon>Bacilli</taxon>
        <taxon>Lactobacillales</taxon>
        <taxon>Enterococcaceae</taxon>
        <taxon>Enterococcus</taxon>
    </lineage>
</organism>
<protein>
    <recommendedName>
        <fullName evidence="3">CBS domain-containing protein</fullName>
    </recommendedName>
</protein>
<dbReference type="PROSITE" id="PS51371">
    <property type="entry name" value="CBS"/>
    <property type="match status" value="2"/>
</dbReference>
<dbReference type="NCBIfam" id="NF041630">
    <property type="entry name" value="CBS_CbpB"/>
    <property type="match status" value="1"/>
</dbReference>
<name>A0A1L8TQU8_9ENTE</name>
<dbReference type="InterPro" id="IPR000644">
    <property type="entry name" value="CBS_dom"/>
</dbReference>
<evidence type="ECO:0000313" key="5">
    <source>
        <dbReference type="Proteomes" id="UP000182077"/>
    </source>
</evidence>
<dbReference type="InterPro" id="IPR048125">
    <property type="entry name" value="CBS_CbpB"/>
</dbReference>
<feature type="domain" description="CBS" evidence="3">
    <location>
        <begin position="18"/>
        <end position="78"/>
    </location>
</feature>
<dbReference type="Proteomes" id="UP000182077">
    <property type="component" value="Unassembled WGS sequence"/>
</dbReference>
<evidence type="ECO:0000256" key="2">
    <source>
        <dbReference type="PROSITE-ProRule" id="PRU00703"/>
    </source>
</evidence>
<dbReference type="OrthoDB" id="2375431at2"/>
<dbReference type="SMART" id="SM00116">
    <property type="entry name" value="CBS"/>
    <property type="match status" value="2"/>
</dbReference>